<gene>
    <name evidence="4" type="ORF">HINF_LOCUS12061</name>
    <name evidence="3" type="ORF">HINF_LOCUS52771</name>
</gene>
<evidence type="ECO:0000313" key="4">
    <source>
        <dbReference type="EMBL" id="CAL5991366.1"/>
    </source>
</evidence>
<accession>A0AA86UUI6</accession>
<dbReference type="InterPro" id="IPR001806">
    <property type="entry name" value="Small_GTPase"/>
</dbReference>
<dbReference type="GO" id="GO:0003924">
    <property type="term" value="F:GTPase activity"/>
    <property type="evidence" value="ECO:0007669"/>
    <property type="project" value="InterPro"/>
</dbReference>
<dbReference type="Gene3D" id="3.40.50.300">
    <property type="entry name" value="P-loop containing nucleotide triphosphate hydrolases"/>
    <property type="match status" value="1"/>
</dbReference>
<dbReference type="Pfam" id="PF00071">
    <property type="entry name" value="Ras"/>
    <property type="match status" value="1"/>
</dbReference>
<dbReference type="PROSITE" id="PS51419">
    <property type="entry name" value="RAB"/>
    <property type="match status" value="1"/>
</dbReference>
<evidence type="ECO:0000313" key="3">
    <source>
        <dbReference type="EMBL" id="CAI9965126.1"/>
    </source>
</evidence>
<reference evidence="3" key="1">
    <citation type="submission" date="2023-06" db="EMBL/GenBank/DDBJ databases">
        <authorList>
            <person name="Kurt Z."/>
        </authorList>
    </citation>
    <scope>NUCLEOTIDE SEQUENCE</scope>
</reference>
<organism evidence="3">
    <name type="scientific">Hexamita inflata</name>
    <dbReference type="NCBI Taxonomy" id="28002"/>
    <lineage>
        <taxon>Eukaryota</taxon>
        <taxon>Metamonada</taxon>
        <taxon>Diplomonadida</taxon>
        <taxon>Hexamitidae</taxon>
        <taxon>Hexamitinae</taxon>
        <taxon>Hexamita</taxon>
    </lineage>
</organism>
<sequence length="163" mass="18812">MKQIKCVLYGSQNAGKTYVMRQICNIPHSPYEPTIGVDIGHTVLNGTKINLFECGCSGFKFLEFFTQQYLKNVQFALVFFSLNSKQNFLGTIRYFEIIQSKIDEGESVKIILVGVKTEKKEIEVQNDEITQLAEFYNAGYTEIGFEDHDRIRDFARRICKIEQ</sequence>
<keyword evidence="2" id="KW-0342">GTP-binding</keyword>
<evidence type="ECO:0000256" key="1">
    <source>
        <dbReference type="ARBA" id="ARBA00022741"/>
    </source>
</evidence>
<reference evidence="4 5" key="2">
    <citation type="submission" date="2024-07" db="EMBL/GenBank/DDBJ databases">
        <authorList>
            <person name="Akdeniz Z."/>
        </authorList>
    </citation>
    <scope>NUCLEOTIDE SEQUENCE [LARGE SCALE GENOMIC DNA]</scope>
</reference>
<keyword evidence="1" id="KW-0547">Nucleotide-binding</keyword>
<keyword evidence="5" id="KW-1185">Reference proteome</keyword>
<dbReference type="InterPro" id="IPR050227">
    <property type="entry name" value="Rab"/>
</dbReference>
<dbReference type="AlphaFoldDB" id="A0AA86UUI6"/>
<evidence type="ECO:0000256" key="2">
    <source>
        <dbReference type="ARBA" id="ARBA00023134"/>
    </source>
</evidence>
<dbReference type="SUPFAM" id="SSF52540">
    <property type="entry name" value="P-loop containing nucleoside triphosphate hydrolases"/>
    <property type="match status" value="1"/>
</dbReference>
<dbReference type="GO" id="GO:0005525">
    <property type="term" value="F:GTP binding"/>
    <property type="evidence" value="ECO:0007669"/>
    <property type="project" value="UniProtKB-KW"/>
</dbReference>
<dbReference type="PANTHER" id="PTHR47977">
    <property type="entry name" value="RAS-RELATED PROTEIN RAB"/>
    <property type="match status" value="1"/>
</dbReference>
<evidence type="ECO:0000313" key="5">
    <source>
        <dbReference type="Proteomes" id="UP001642409"/>
    </source>
</evidence>
<dbReference type="EMBL" id="CAXDID020000027">
    <property type="protein sequence ID" value="CAL5991366.1"/>
    <property type="molecule type" value="Genomic_DNA"/>
</dbReference>
<dbReference type="EMBL" id="CATOUU010000985">
    <property type="protein sequence ID" value="CAI9965126.1"/>
    <property type="molecule type" value="Genomic_DNA"/>
</dbReference>
<proteinExistence type="predicted"/>
<dbReference type="Proteomes" id="UP001642409">
    <property type="component" value="Unassembled WGS sequence"/>
</dbReference>
<name>A0AA86UUI6_9EUKA</name>
<comment type="caution">
    <text evidence="3">The sequence shown here is derived from an EMBL/GenBank/DDBJ whole genome shotgun (WGS) entry which is preliminary data.</text>
</comment>
<dbReference type="InterPro" id="IPR027417">
    <property type="entry name" value="P-loop_NTPase"/>
</dbReference>
<protein>
    <submittedName>
        <fullName evidence="3">Rab-like protein</fullName>
    </submittedName>
    <submittedName>
        <fullName evidence="4">Rab-like_protein</fullName>
    </submittedName>
</protein>